<dbReference type="Proteomes" id="UP000037784">
    <property type="component" value="Unassembled WGS sequence"/>
</dbReference>
<dbReference type="AlphaFoldDB" id="A0A0M8K8S8"/>
<dbReference type="GO" id="GO:0004553">
    <property type="term" value="F:hydrolase activity, hydrolyzing O-glycosyl compounds"/>
    <property type="evidence" value="ECO:0007669"/>
    <property type="project" value="TreeGrafter"/>
</dbReference>
<dbReference type="PANTHER" id="PTHR12631">
    <property type="entry name" value="ALPHA-L-IDURONIDASE"/>
    <property type="match status" value="1"/>
</dbReference>
<gene>
    <name evidence="1" type="ORF">ARMA_1584</name>
</gene>
<protein>
    <recommendedName>
        <fullName evidence="3">Glycoside hydrolase family 5 domain-containing protein</fullName>
    </recommendedName>
</protein>
<dbReference type="InterPro" id="IPR051923">
    <property type="entry name" value="Glycosyl_Hydrolase_39"/>
</dbReference>
<dbReference type="OrthoDB" id="143943at2"/>
<accession>A0A0M8K8S8</accession>
<evidence type="ECO:0008006" key="3">
    <source>
        <dbReference type="Google" id="ProtNLM"/>
    </source>
</evidence>
<reference evidence="1 2" key="1">
    <citation type="journal article" date="2015" name="Genome Announc.">
        <title>Draft Genome Sequence of a Heterotrophic Facultative Anaerobic Thermophilic Bacterium, Ardenticatena maritima Strain 110ST.</title>
        <authorList>
            <person name="Kawaichi S."/>
            <person name="Yoshida T."/>
            <person name="Sako Y."/>
            <person name="Nakamura R."/>
        </authorList>
    </citation>
    <scope>NUCLEOTIDE SEQUENCE [LARGE SCALE GENOMIC DNA]</scope>
    <source>
        <strain evidence="1 2">110S</strain>
    </source>
</reference>
<dbReference type="InterPro" id="IPR017853">
    <property type="entry name" value="GH"/>
</dbReference>
<dbReference type="SUPFAM" id="SSF51445">
    <property type="entry name" value="(Trans)glycosidases"/>
    <property type="match status" value="1"/>
</dbReference>
<dbReference type="PANTHER" id="PTHR12631:SF10">
    <property type="entry name" value="BETA-XYLOSIDASE-LIKE PROTEIN-RELATED"/>
    <property type="match status" value="1"/>
</dbReference>
<dbReference type="InParanoid" id="A0A0M8K8S8"/>
<evidence type="ECO:0000313" key="1">
    <source>
        <dbReference type="EMBL" id="GAP63161.1"/>
    </source>
</evidence>
<organism evidence="1 2">
    <name type="scientific">Ardenticatena maritima</name>
    <dbReference type="NCBI Taxonomy" id="872965"/>
    <lineage>
        <taxon>Bacteria</taxon>
        <taxon>Bacillati</taxon>
        <taxon>Chloroflexota</taxon>
        <taxon>Ardenticatenia</taxon>
        <taxon>Ardenticatenales</taxon>
        <taxon>Ardenticatenaceae</taxon>
        <taxon>Ardenticatena</taxon>
    </lineage>
</organism>
<dbReference type="Gene3D" id="2.60.120.260">
    <property type="entry name" value="Galactose-binding domain-like"/>
    <property type="match status" value="1"/>
</dbReference>
<name>A0A0M8K8S8_9CHLR</name>
<reference evidence="2" key="2">
    <citation type="submission" date="2015-08" db="EMBL/GenBank/DDBJ databases">
        <title>Draft Genome Sequence of a Heterotrophic Facultative Anaerobic Bacterium Ardenticatena maritima Strain 110S.</title>
        <authorList>
            <person name="Kawaichi S."/>
            <person name="Yoshida T."/>
            <person name="Sako Y."/>
            <person name="Nakamura R."/>
        </authorList>
    </citation>
    <scope>NUCLEOTIDE SEQUENCE [LARGE SCALE GENOMIC DNA]</scope>
    <source>
        <strain evidence="2">110S</strain>
    </source>
</reference>
<comment type="caution">
    <text evidence="1">The sequence shown here is derived from an EMBL/GenBank/DDBJ whole genome shotgun (WGS) entry which is preliminary data.</text>
</comment>
<keyword evidence="2" id="KW-1185">Reference proteome</keyword>
<dbReference type="EMBL" id="BBZA01000120">
    <property type="protein sequence ID" value="GAP63161.1"/>
    <property type="molecule type" value="Genomic_DNA"/>
</dbReference>
<sequence length="535" mass="61799">MRRIRRLVLVFALIGVLATGWALVTMRPRLSTFLRHQTGEEDWRAQVRGVGHLLSGMLRPQPDAAPYEPVAHAGLYPFGVNTFLQTEADPGRVERTLQMIEEAGFRWIRQEFPWEDLEIHRKGWFVDLRNHEIRNAWRKYDYIVERAEAHNIAIIARLSNPPAWSRAAGNEVGPQAPPDRLEDYCDYVQAVAARYKGRIRYYQIWNEPNIFPEWGTYAISPEQYARLLHTGYTCIKAVDPDAVVLTAPLAPTIELTQRDFNDFLFLQRLYDAGAAQSFDVLAVQDYGLWSGPYDRRMRPRVLNFSRPIYIRDIMRRNGDGQKAIWLSEMGWNSTPEGILPVFGRTPEEMRARYAVEAFERVQREWPWTGVMTYWFFKQADESEKDQPQYYFRLVEPDFTPTAAYDAIKAYLTTLQPTLYRGYHQENHWALTYNGEWHTVNDARAVLGAYRRGEAGATLTFGVEGRRVLLMVRPETQATIEIRLDNGEPRRIDIHPAGADPLPILLADNLDDHRHTLHISVVNGQLQVDGVLVYAP</sequence>
<proteinExistence type="predicted"/>
<evidence type="ECO:0000313" key="2">
    <source>
        <dbReference type="Proteomes" id="UP000037784"/>
    </source>
</evidence>
<dbReference type="Gene3D" id="3.20.20.80">
    <property type="entry name" value="Glycosidases"/>
    <property type="match status" value="1"/>
</dbReference>
<dbReference type="RefSeq" id="WP_054493035.1">
    <property type="nucleotide sequence ID" value="NZ_BBZA01000120.1"/>
</dbReference>